<dbReference type="AlphaFoldDB" id="E8WY26"/>
<feature type="chain" id="PRO_5003230059" evidence="1">
    <location>
        <begin position="23"/>
        <end position="352"/>
    </location>
</feature>
<dbReference type="OrthoDB" id="112862at2"/>
<reference evidence="3" key="1">
    <citation type="submission" date="2011-01" db="EMBL/GenBank/DDBJ databases">
        <title>Complete sequence of chromosome of Acidobacterium sp. MP5ACTX9.</title>
        <authorList>
            <consortium name="US DOE Joint Genome Institute"/>
            <person name="Lucas S."/>
            <person name="Copeland A."/>
            <person name="Lapidus A."/>
            <person name="Cheng J.-F."/>
            <person name="Goodwin L."/>
            <person name="Pitluck S."/>
            <person name="Teshima H."/>
            <person name="Detter J.C."/>
            <person name="Han C."/>
            <person name="Tapia R."/>
            <person name="Land M."/>
            <person name="Hauser L."/>
            <person name="Kyrpides N."/>
            <person name="Ivanova N."/>
            <person name="Ovchinnikova G."/>
            <person name="Pagani I."/>
            <person name="Rawat S.R."/>
            <person name="Mannisto M."/>
            <person name="Haggblom M.M."/>
            <person name="Woyke T."/>
        </authorList>
    </citation>
    <scope>NUCLEOTIDE SEQUENCE [LARGE SCALE GENOMIC DNA]</scope>
    <source>
        <strain evidence="3">MP5ACTX9</strain>
    </source>
</reference>
<dbReference type="Proteomes" id="UP000000343">
    <property type="component" value="Chromosome"/>
</dbReference>
<accession>E8WY26</accession>
<sequence>MPTMMKLASLSLLLSSTIASNAHTPKPVPSVPFHVEAEWNVGGAGGWGFLSLDPANHQLYIPRTNRVMVVDTQTGKQTGEIAGMKNVRGIAIDDTGRYGYISDPTDGTAGFLRVFDRKDLKLIASVSTGLVPDTVVFEPATKLVFVFNSRGHSATIVDSKTNEIVATLPLAGRPSTAVGDGAGNIFVTLPAMGEVVRIGAASREVTASWQLAPCTGPNTLAVDPKGHRLFTTCESHKIIAINTGSGAMTPVGDAPAGSGDMGFDEQQSTLFLADATGMLTSFHRDGTGHYASAQQLKTQPGARTMIVNQEEGKVYLVTSKFGQNTGNVSEELQYRPTPVPGTFSILVVGRRP</sequence>
<evidence type="ECO:0000256" key="1">
    <source>
        <dbReference type="SAM" id="SignalP"/>
    </source>
</evidence>
<dbReference type="PaxDb" id="1198114-AciX9_0493"/>
<dbReference type="Gene3D" id="2.130.10.10">
    <property type="entry name" value="YVTN repeat-like/Quinoprotein amine dehydrogenase"/>
    <property type="match status" value="1"/>
</dbReference>
<dbReference type="PANTHER" id="PTHR47197:SF3">
    <property type="entry name" value="DIHYDRO-HEME D1 DEHYDROGENASE"/>
    <property type="match status" value="1"/>
</dbReference>
<dbReference type="RefSeq" id="WP_013578893.1">
    <property type="nucleotide sequence ID" value="NC_015064.1"/>
</dbReference>
<dbReference type="HOGENOM" id="CLU_043515_0_0_0"/>
<evidence type="ECO:0000313" key="2">
    <source>
        <dbReference type="EMBL" id="ADW67565.1"/>
    </source>
</evidence>
<dbReference type="InterPro" id="IPR011048">
    <property type="entry name" value="Haem_d1_sf"/>
</dbReference>
<name>E8WY26_GRATM</name>
<organism evidence="3">
    <name type="scientific">Granulicella tundricola (strain ATCC BAA-1859 / DSM 23138 / MP5ACTX9)</name>
    <dbReference type="NCBI Taxonomy" id="1198114"/>
    <lineage>
        <taxon>Bacteria</taxon>
        <taxon>Pseudomonadati</taxon>
        <taxon>Acidobacteriota</taxon>
        <taxon>Terriglobia</taxon>
        <taxon>Terriglobales</taxon>
        <taxon>Acidobacteriaceae</taxon>
        <taxon>Granulicella</taxon>
    </lineage>
</organism>
<keyword evidence="1" id="KW-0732">Signal</keyword>
<dbReference type="STRING" id="1198114.AciX9_0493"/>
<protein>
    <submittedName>
        <fullName evidence="2">YVTN family beta-propeller repeat protein</fullName>
    </submittedName>
</protein>
<dbReference type="PANTHER" id="PTHR47197">
    <property type="entry name" value="PROTEIN NIRF"/>
    <property type="match status" value="1"/>
</dbReference>
<dbReference type="EMBL" id="CP002480">
    <property type="protein sequence ID" value="ADW67565.1"/>
    <property type="molecule type" value="Genomic_DNA"/>
</dbReference>
<evidence type="ECO:0000313" key="3">
    <source>
        <dbReference type="Proteomes" id="UP000000343"/>
    </source>
</evidence>
<dbReference type="KEGG" id="acm:AciX9_0493"/>
<keyword evidence="3" id="KW-1185">Reference proteome</keyword>
<dbReference type="eggNOG" id="COG3391">
    <property type="taxonomic scope" value="Bacteria"/>
</dbReference>
<dbReference type="InterPro" id="IPR051200">
    <property type="entry name" value="Host-pathogen_enzymatic-act"/>
</dbReference>
<dbReference type="InterPro" id="IPR015943">
    <property type="entry name" value="WD40/YVTN_repeat-like_dom_sf"/>
</dbReference>
<dbReference type="SUPFAM" id="SSF51004">
    <property type="entry name" value="C-terminal (heme d1) domain of cytochrome cd1-nitrite reductase"/>
    <property type="match status" value="1"/>
</dbReference>
<feature type="signal peptide" evidence="1">
    <location>
        <begin position="1"/>
        <end position="22"/>
    </location>
</feature>
<gene>
    <name evidence="2" type="ordered locus">AciX9_0493</name>
</gene>
<proteinExistence type="predicted"/>